<dbReference type="EMBL" id="JAGPNK010000012">
    <property type="protein sequence ID" value="KAH7310892.1"/>
    <property type="molecule type" value="Genomic_DNA"/>
</dbReference>
<comment type="caution">
    <text evidence="2">The sequence shown here is derived from an EMBL/GenBank/DDBJ whole genome shotgun (WGS) entry which is preliminary data.</text>
</comment>
<keyword evidence="1" id="KW-0472">Membrane</keyword>
<feature type="transmembrane region" description="Helical" evidence="1">
    <location>
        <begin position="424"/>
        <end position="442"/>
    </location>
</feature>
<evidence type="ECO:0000313" key="2">
    <source>
        <dbReference type="EMBL" id="KAH7310892.1"/>
    </source>
</evidence>
<dbReference type="PANTHER" id="PTHR37577">
    <property type="entry name" value="INTEGRAL MEMBRANE PROTEIN"/>
    <property type="match status" value="1"/>
</dbReference>
<feature type="transmembrane region" description="Helical" evidence="1">
    <location>
        <begin position="309"/>
        <end position="330"/>
    </location>
</feature>
<proteinExistence type="predicted"/>
<keyword evidence="3" id="KW-1185">Reference proteome</keyword>
<dbReference type="PANTHER" id="PTHR37577:SF1">
    <property type="entry name" value="INTEGRAL MEMBRANE PROTEIN"/>
    <property type="match status" value="1"/>
</dbReference>
<evidence type="ECO:0000313" key="3">
    <source>
        <dbReference type="Proteomes" id="UP000813444"/>
    </source>
</evidence>
<dbReference type="AlphaFoldDB" id="A0A8K0WMJ6"/>
<feature type="transmembrane region" description="Helical" evidence="1">
    <location>
        <begin position="262"/>
        <end position="281"/>
    </location>
</feature>
<organism evidence="2 3">
    <name type="scientific">Stachybotrys elegans</name>
    <dbReference type="NCBI Taxonomy" id="80388"/>
    <lineage>
        <taxon>Eukaryota</taxon>
        <taxon>Fungi</taxon>
        <taxon>Dikarya</taxon>
        <taxon>Ascomycota</taxon>
        <taxon>Pezizomycotina</taxon>
        <taxon>Sordariomycetes</taxon>
        <taxon>Hypocreomycetidae</taxon>
        <taxon>Hypocreales</taxon>
        <taxon>Stachybotryaceae</taxon>
        <taxon>Stachybotrys</taxon>
    </lineage>
</organism>
<evidence type="ECO:0000256" key="1">
    <source>
        <dbReference type="SAM" id="Phobius"/>
    </source>
</evidence>
<keyword evidence="1" id="KW-1133">Transmembrane helix</keyword>
<accession>A0A8K0WMJ6</accession>
<feature type="transmembrane region" description="Helical" evidence="1">
    <location>
        <begin position="378"/>
        <end position="404"/>
    </location>
</feature>
<dbReference type="InterPro" id="IPR053018">
    <property type="entry name" value="Elsinochrome_Biosynth-Asso"/>
</dbReference>
<sequence>MEAGTCLLPDIDGYIDGHFQCWKENETYFVENSKFDCDTHYRDCYCPRLSADPDIAGSGVIAAFMATAGLAVVVAGMCLMLSRVSVAKVEVEGKTAVECHTINPIDRFFRWLVSDHIRLWVSDHQQQISDRILEENFYPIREETNDRIRKEISDGIQKEISDRILKWDCDLWANCLYDLVVSLSDQQLVTGIAVLVAGYIGLGNGSISIYHFTMVVQLAWFSSNTHLLSLLVVRSYAESVKPYSPERYDPEFRYMGRQAIKWTRIVLMCVMATLLLIGSWVTAYESWDNEYSCPAKCTLRSPRGGEPLMWMWVDFFYVFYNYVPSILLLIRRFRLLWMDKYRSRFLDARGQREGEGGASVWGKPPGTLYYIGIVVRTIWYIIASEFMGFAEMVFWFVWGAYWIFDTRRNGRLLMKDPDEENELGFGQLFPLILLGLPIVQFTDSYAKHSGNAGNPDANMRVRWVVYGHRWEWPAFIPG</sequence>
<gene>
    <name evidence="2" type="ORF">B0I35DRAFT_439855</name>
</gene>
<dbReference type="OrthoDB" id="5427664at2759"/>
<reference evidence="2" key="1">
    <citation type="journal article" date="2021" name="Nat. Commun.">
        <title>Genetic determinants of endophytism in the Arabidopsis root mycobiome.</title>
        <authorList>
            <person name="Mesny F."/>
            <person name="Miyauchi S."/>
            <person name="Thiergart T."/>
            <person name="Pickel B."/>
            <person name="Atanasova L."/>
            <person name="Karlsson M."/>
            <person name="Huettel B."/>
            <person name="Barry K.W."/>
            <person name="Haridas S."/>
            <person name="Chen C."/>
            <person name="Bauer D."/>
            <person name="Andreopoulos W."/>
            <person name="Pangilinan J."/>
            <person name="LaButti K."/>
            <person name="Riley R."/>
            <person name="Lipzen A."/>
            <person name="Clum A."/>
            <person name="Drula E."/>
            <person name="Henrissat B."/>
            <person name="Kohler A."/>
            <person name="Grigoriev I.V."/>
            <person name="Martin F.M."/>
            <person name="Hacquard S."/>
        </authorList>
    </citation>
    <scope>NUCLEOTIDE SEQUENCE</scope>
    <source>
        <strain evidence="2">MPI-CAGE-CH-0235</strain>
    </source>
</reference>
<feature type="transmembrane region" description="Helical" evidence="1">
    <location>
        <begin position="55"/>
        <end position="81"/>
    </location>
</feature>
<dbReference type="Proteomes" id="UP000813444">
    <property type="component" value="Unassembled WGS sequence"/>
</dbReference>
<protein>
    <submittedName>
        <fullName evidence="2">Uncharacterized protein</fullName>
    </submittedName>
</protein>
<keyword evidence="1" id="KW-0812">Transmembrane</keyword>
<name>A0A8K0WMJ6_9HYPO</name>